<dbReference type="EMBL" id="GG662588">
    <property type="protein sequence ID" value="EWS72970.1"/>
    <property type="molecule type" value="Genomic_DNA"/>
</dbReference>
<dbReference type="GeneID" id="24439961"/>
<dbReference type="AlphaFoldDB" id="W7X179"/>
<evidence type="ECO:0000313" key="2">
    <source>
        <dbReference type="Proteomes" id="UP000009168"/>
    </source>
</evidence>
<accession>W7X179</accession>
<evidence type="ECO:0000313" key="1">
    <source>
        <dbReference type="EMBL" id="EWS72970.1"/>
    </source>
</evidence>
<keyword evidence="2" id="KW-1185">Reference proteome</keyword>
<dbReference type="InParanoid" id="W7X179"/>
<gene>
    <name evidence="1" type="ORF">TTHERM_000637618</name>
</gene>
<protein>
    <submittedName>
        <fullName evidence="1">Uncharacterized protein</fullName>
    </submittedName>
</protein>
<name>W7X179_TETTS</name>
<sequence>MNKYKMFEQYYIFYYNNILKKCFQPKIQINKQILLLQISFIFLQVNKLFLKNKKIKSSQANPLVSPRTIKQFETFSVILHLIKLYKCQIFICQLYFNLKYYPSIIFLSFCYLS</sequence>
<dbReference type="Proteomes" id="UP000009168">
    <property type="component" value="Unassembled WGS sequence"/>
</dbReference>
<reference evidence="2" key="1">
    <citation type="journal article" date="2006" name="PLoS Biol.">
        <title>Macronuclear genome sequence of the ciliate Tetrahymena thermophila, a model eukaryote.</title>
        <authorList>
            <person name="Eisen J.A."/>
            <person name="Coyne R.S."/>
            <person name="Wu M."/>
            <person name="Wu D."/>
            <person name="Thiagarajan M."/>
            <person name="Wortman J.R."/>
            <person name="Badger J.H."/>
            <person name="Ren Q."/>
            <person name="Amedeo P."/>
            <person name="Jones K.M."/>
            <person name="Tallon L.J."/>
            <person name="Delcher A.L."/>
            <person name="Salzberg S.L."/>
            <person name="Silva J.C."/>
            <person name="Haas B.J."/>
            <person name="Majoros W.H."/>
            <person name="Farzad M."/>
            <person name="Carlton J.M."/>
            <person name="Smith R.K. Jr."/>
            <person name="Garg J."/>
            <person name="Pearlman R.E."/>
            <person name="Karrer K.M."/>
            <person name="Sun L."/>
            <person name="Manning G."/>
            <person name="Elde N.C."/>
            <person name="Turkewitz A.P."/>
            <person name="Asai D.J."/>
            <person name="Wilkes D.E."/>
            <person name="Wang Y."/>
            <person name="Cai H."/>
            <person name="Collins K."/>
            <person name="Stewart B.A."/>
            <person name="Lee S.R."/>
            <person name="Wilamowska K."/>
            <person name="Weinberg Z."/>
            <person name="Ruzzo W.L."/>
            <person name="Wloga D."/>
            <person name="Gaertig J."/>
            <person name="Frankel J."/>
            <person name="Tsao C.-C."/>
            <person name="Gorovsky M.A."/>
            <person name="Keeling P.J."/>
            <person name="Waller R.F."/>
            <person name="Patron N.J."/>
            <person name="Cherry J.M."/>
            <person name="Stover N.A."/>
            <person name="Krieger C.J."/>
            <person name="del Toro C."/>
            <person name="Ryder H.F."/>
            <person name="Williamson S.C."/>
            <person name="Barbeau R.A."/>
            <person name="Hamilton E.P."/>
            <person name="Orias E."/>
        </authorList>
    </citation>
    <scope>NUCLEOTIDE SEQUENCE [LARGE SCALE GENOMIC DNA]</scope>
    <source>
        <strain evidence="2">SB210</strain>
    </source>
</reference>
<dbReference type="KEGG" id="tet:TTHERM_000637618"/>
<proteinExistence type="predicted"/>
<dbReference type="RefSeq" id="XP_012654503.1">
    <property type="nucleotide sequence ID" value="XM_012799049.1"/>
</dbReference>
<organism evidence="1 2">
    <name type="scientific">Tetrahymena thermophila (strain SB210)</name>
    <dbReference type="NCBI Taxonomy" id="312017"/>
    <lineage>
        <taxon>Eukaryota</taxon>
        <taxon>Sar</taxon>
        <taxon>Alveolata</taxon>
        <taxon>Ciliophora</taxon>
        <taxon>Intramacronucleata</taxon>
        <taxon>Oligohymenophorea</taxon>
        <taxon>Hymenostomatida</taxon>
        <taxon>Tetrahymenina</taxon>
        <taxon>Tetrahymenidae</taxon>
        <taxon>Tetrahymena</taxon>
    </lineage>
</organism>